<feature type="binding site" evidence="4">
    <location>
        <begin position="382"/>
        <end position="383"/>
    </location>
    <ligand>
        <name>substrate</name>
    </ligand>
</feature>
<protein>
    <submittedName>
        <fullName evidence="9">Glycoside hydrolase family 65 protein</fullName>
    </submittedName>
</protein>
<dbReference type="Gene3D" id="1.50.10.10">
    <property type="match status" value="1"/>
</dbReference>
<evidence type="ECO:0000256" key="2">
    <source>
        <dbReference type="ARBA" id="ARBA00023295"/>
    </source>
</evidence>
<dbReference type="PIRSF" id="PIRSF036289">
    <property type="entry name" value="Glycosyl_hydrolase_malt_phosph"/>
    <property type="match status" value="1"/>
</dbReference>
<sequence>MSPRTPAEKQHVDRSRFPADEWRLVETRFSTEDLGVTETLFSVANGYLGLRGNVEEGRESHTHGTFVNGFHETWQIRHAEEAFGLAQVGQTIVNAPDAKVIRLYVDDEPLLLPVAELVDYERSLDMRDGVLRREIVWITPGGKRVRIRSQRMVSFAERHLAVMTFEVTMLDESAPVAISSQILNRQDGEDEYHVRAAAMGEGFDPRKANQFTDRVLHPQMQSADDDRLVLSYSVANSGMTLAVAAEHHMVTDNLVDLHTFVEGDVAKHVFRVDAQPGQPIHLTKTVAYHTSRGVPARELVDRCGRTLDRARRDGLEGTFRAQRTWLDEFWARSDVEIPDQPEIQQAVRWNLYQLAQATARAEGSGVPAKGLTGSGYGGHYFWDTEIYVLPFLTYTSPRYARNALRFRYQMLDAARKRASQVSQQGALFPWRTINGEEASAYYAAGTAQYHIDADVSYALVQYVLATGDREFLEREGVDILVETARMWADLGFWRVNGDDEFHIHGVTGPDEYTTVVNDNLFTNVMARFNLRAAVRALEIIGETDPASRADVDARLGITPAEVHEWSKAATKMSIPWAEHLGIHPQDFHFLEREVWDVAATPADRRPLLLHYHPLVIYRYQVLKQADVVLALFLQGNQFTAEEKLADFEYYDPLTTGDSTLSGVVQSIVAAEVGYQDLALEYFEKSVYVDLANLHANASDGVHVASAGGSWSALAFGFGGMRDHDGHVAFDPRLPASWDSLTFRVTVKGARLRVHLTADAIELTCETGDGAHVSVRGEQVDVRPGEPTVVALADQGPRRSGRPSMRRLSGNRREDGTLIQATVPHS</sequence>
<feature type="active site" description="Proton donor" evidence="3">
    <location>
        <position position="511"/>
    </location>
</feature>
<comment type="similarity">
    <text evidence="1">Belongs to the glycosyl hydrolase 65 family.</text>
</comment>
<feature type="region of interest" description="Disordered" evidence="5">
    <location>
        <begin position="792"/>
        <end position="825"/>
    </location>
</feature>
<keyword evidence="2" id="KW-0326">Glycosidase</keyword>
<accession>A0A853F184</accession>
<evidence type="ECO:0000256" key="4">
    <source>
        <dbReference type="PIRSR" id="PIRSR036289-51"/>
    </source>
</evidence>
<feature type="domain" description="Glycoside hydrolase family 65 N-terminal" evidence="8">
    <location>
        <begin position="26"/>
        <end position="292"/>
    </location>
</feature>
<keyword evidence="9" id="KW-0378">Hydrolase</keyword>
<proteinExistence type="inferred from homology"/>
<dbReference type="InterPro" id="IPR017045">
    <property type="entry name" value="Malt_Pase/Glycosyl_Hdrlase"/>
</dbReference>
<comment type="caution">
    <text evidence="9">The sequence shown here is derived from an EMBL/GenBank/DDBJ whole genome shotgun (WGS) entry which is preliminary data.</text>
</comment>
<dbReference type="GO" id="GO:0016757">
    <property type="term" value="F:glycosyltransferase activity"/>
    <property type="evidence" value="ECO:0007669"/>
    <property type="project" value="UniProtKB-ARBA"/>
</dbReference>
<evidence type="ECO:0000259" key="6">
    <source>
        <dbReference type="Pfam" id="PF03632"/>
    </source>
</evidence>
<dbReference type="Pfam" id="PF03636">
    <property type="entry name" value="Glyco_hydro_65N"/>
    <property type="match status" value="1"/>
</dbReference>
<evidence type="ECO:0000256" key="3">
    <source>
        <dbReference type="PIRSR" id="PIRSR036289-50"/>
    </source>
</evidence>
<dbReference type="SUPFAM" id="SSF48208">
    <property type="entry name" value="Six-hairpin glycosidases"/>
    <property type="match status" value="1"/>
</dbReference>
<evidence type="ECO:0000259" key="7">
    <source>
        <dbReference type="Pfam" id="PF03633"/>
    </source>
</evidence>
<feature type="domain" description="Glycoside hydrolase family 65 central catalytic" evidence="6">
    <location>
        <begin position="348"/>
        <end position="710"/>
    </location>
</feature>
<dbReference type="RefSeq" id="WP_179914695.1">
    <property type="nucleotide sequence ID" value="NZ_JACBYE010000092.1"/>
</dbReference>
<evidence type="ECO:0000313" key="10">
    <source>
        <dbReference type="Proteomes" id="UP000561011"/>
    </source>
</evidence>
<dbReference type="SUPFAM" id="SSF74650">
    <property type="entry name" value="Galactose mutarotase-like"/>
    <property type="match status" value="1"/>
</dbReference>
<dbReference type="InterPro" id="IPR011013">
    <property type="entry name" value="Gal_mutarotase_sf_dom"/>
</dbReference>
<dbReference type="InterPro" id="IPR008928">
    <property type="entry name" value="6-hairpin_glycosidase_sf"/>
</dbReference>
<gene>
    <name evidence="9" type="ORF">HZZ10_18880</name>
</gene>
<dbReference type="Gene3D" id="2.70.98.40">
    <property type="entry name" value="Glycoside hydrolase, family 65, N-terminal domain"/>
    <property type="match status" value="1"/>
</dbReference>
<evidence type="ECO:0000256" key="5">
    <source>
        <dbReference type="SAM" id="MobiDB-lite"/>
    </source>
</evidence>
<dbReference type="Proteomes" id="UP000561011">
    <property type="component" value="Unassembled WGS sequence"/>
</dbReference>
<dbReference type="PANTHER" id="PTHR11051">
    <property type="entry name" value="GLYCOSYL HYDROLASE-RELATED"/>
    <property type="match status" value="1"/>
</dbReference>
<evidence type="ECO:0000256" key="1">
    <source>
        <dbReference type="ARBA" id="ARBA00006768"/>
    </source>
</evidence>
<dbReference type="GO" id="GO:0004553">
    <property type="term" value="F:hydrolase activity, hydrolyzing O-glycosyl compounds"/>
    <property type="evidence" value="ECO:0007669"/>
    <property type="project" value="TreeGrafter"/>
</dbReference>
<dbReference type="Pfam" id="PF03632">
    <property type="entry name" value="Glyco_hydro_65m"/>
    <property type="match status" value="1"/>
</dbReference>
<dbReference type="GO" id="GO:0030246">
    <property type="term" value="F:carbohydrate binding"/>
    <property type="evidence" value="ECO:0007669"/>
    <property type="project" value="InterPro"/>
</dbReference>
<feature type="binding site" evidence="4">
    <location>
        <begin position="623"/>
        <end position="624"/>
    </location>
    <ligand>
        <name>substrate</name>
    </ligand>
</feature>
<dbReference type="GO" id="GO:0005975">
    <property type="term" value="P:carbohydrate metabolic process"/>
    <property type="evidence" value="ECO:0007669"/>
    <property type="project" value="InterPro"/>
</dbReference>
<evidence type="ECO:0000313" key="9">
    <source>
        <dbReference type="EMBL" id="NYS95572.1"/>
    </source>
</evidence>
<organism evidence="9 10">
    <name type="scientific">Sanguibacter inulinus</name>
    <dbReference type="NCBI Taxonomy" id="60922"/>
    <lineage>
        <taxon>Bacteria</taxon>
        <taxon>Bacillati</taxon>
        <taxon>Actinomycetota</taxon>
        <taxon>Actinomycetes</taxon>
        <taxon>Micrococcales</taxon>
        <taxon>Sanguibacteraceae</taxon>
        <taxon>Sanguibacter</taxon>
    </lineage>
</organism>
<name>A0A853F184_9MICO</name>
<dbReference type="InterPro" id="IPR037018">
    <property type="entry name" value="GH65_N"/>
</dbReference>
<dbReference type="InterPro" id="IPR012341">
    <property type="entry name" value="6hp_glycosidase-like_sf"/>
</dbReference>
<evidence type="ECO:0000259" key="8">
    <source>
        <dbReference type="Pfam" id="PF03636"/>
    </source>
</evidence>
<dbReference type="PANTHER" id="PTHR11051:SF13">
    <property type="entry name" value="GLYCOSYL TRANSFERASE"/>
    <property type="match status" value="1"/>
</dbReference>
<dbReference type="AlphaFoldDB" id="A0A853F184"/>
<feature type="domain" description="Glycoside hydrolase family 65 C-terminal" evidence="7">
    <location>
        <begin position="720"/>
        <end position="781"/>
    </location>
</feature>
<dbReference type="EMBL" id="JACBYE010000092">
    <property type="protein sequence ID" value="NYS95572.1"/>
    <property type="molecule type" value="Genomic_DNA"/>
</dbReference>
<keyword evidence="10" id="KW-1185">Reference proteome</keyword>
<dbReference type="Gene3D" id="2.60.420.10">
    <property type="entry name" value="Maltose phosphorylase, domain 3"/>
    <property type="match status" value="1"/>
</dbReference>
<reference evidence="9 10" key="1">
    <citation type="submission" date="2020-07" db="EMBL/GenBank/DDBJ databases">
        <title>MOT database genomes.</title>
        <authorList>
            <person name="Joseph S."/>
            <person name="Aduse-Opoku J."/>
            <person name="Hashim A."/>
            <person name="Wade W."/>
            <person name="Curtis M."/>
        </authorList>
    </citation>
    <scope>NUCLEOTIDE SEQUENCE [LARGE SCALE GENOMIC DNA]</scope>
    <source>
        <strain evidence="9 10">DSM 100099</strain>
    </source>
</reference>
<dbReference type="InterPro" id="IPR005194">
    <property type="entry name" value="Glyco_hydro_65_C"/>
</dbReference>
<dbReference type="Pfam" id="PF03633">
    <property type="entry name" value="Glyco_hydro_65C"/>
    <property type="match status" value="1"/>
</dbReference>
<dbReference type="InterPro" id="IPR005196">
    <property type="entry name" value="Glyco_hydro_65_N"/>
</dbReference>
<dbReference type="InterPro" id="IPR005195">
    <property type="entry name" value="Glyco_hydro_65_M"/>
</dbReference>